<dbReference type="AlphaFoldDB" id="A0A831RIX0"/>
<gene>
    <name evidence="3" type="ORF">ENI96_06555</name>
</gene>
<dbReference type="HAMAP" id="MF_01866">
    <property type="entry name" value="UPF0745"/>
    <property type="match status" value="1"/>
</dbReference>
<evidence type="ECO:0000256" key="1">
    <source>
        <dbReference type="HAMAP-Rule" id="MF_01866"/>
    </source>
</evidence>
<dbReference type="Gene3D" id="3.10.510.20">
    <property type="entry name" value="YcgL domain"/>
    <property type="match status" value="1"/>
</dbReference>
<dbReference type="InterPro" id="IPR027354">
    <property type="entry name" value="YcgL_dom"/>
</dbReference>
<name>A0A831RIX0_9GAMM</name>
<evidence type="ECO:0000313" key="3">
    <source>
        <dbReference type="EMBL" id="HEB96072.1"/>
    </source>
</evidence>
<dbReference type="InterPro" id="IPR038068">
    <property type="entry name" value="YcgL-like_sf"/>
</dbReference>
<protein>
    <recommendedName>
        <fullName evidence="1">YcgL domain-containing protein ENI96_06555</fullName>
    </recommendedName>
</protein>
<dbReference type="SUPFAM" id="SSF160191">
    <property type="entry name" value="YcgL-like"/>
    <property type="match status" value="1"/>
</dbReference>
<dbReference type="EMBL" id="DRKP01000073">
    <property type="protein sequence ID" value="HEB96072.1"/>
    <property type="molecule type" value="Genomic_DNA"/>
</dbReference>
<reference evidence="3" key="1">
    <citation type="journal article" date="2020" name="mSystems">
        <title>Genome- and Community-Level Interaction Insights into Carbon Utilization and Element Cycling Functions of Hydrothermarchaeota in Hydrothermal Sediment.</title>
        <authorList>
            <person name="Zhou Z."/>
            <person name="Liu Y."/>
            <person name="Xu W."/>
            <person name="Pan J."/>
            <person name="Luo Z.H."/>
            <person name="Li M."/>
        </authorList>
    </citation>
    <scope>NUCLEOTIDE SEQUENCE [LARGE SCALE GENOMIC DNA]</scope>
    <source>
        <strain evidence="3">HyVt-443</strain>
    </source>
</reference>
<evidence type="ECO:0000259" key="2">
    <source>
        <dbReference type="PROSITE" id="PS51648"/>
    </source>
</evidence>
<accession>A0A831RIX0</accession>
<dbReference type="Proteomes" id="UP000886251">
    <property type="component" value="Unassembled WGS sequence"/>
</dbReference>
<dbReference type="PROSITE" id="PS51648">
    <property type="entry name" value="YCGL"/>
    <property type="match status" value="1"/>
</dbReference>
<dbReference type="Pfam" id="PF05166">
    <property type="entry name" value="YcgL"/>
    <property type="match status" value="1"/>
</dbReference>
<organism evidence="3">
    <name type="scientific">Sedimenticola thiotaurini</name>
    <dbReference type="NCBI Taxonomy" id="1543721"/>
    <lineage>
        <taxon>Bacteria</taxon>
        <taxon>Pseudomonadati</taxon>
        <taxon>Pseudomonadota</taxon>
        <taxon>Gammaproteobacteria</taxon>
        <taxon>Chromatiales</taxon>
        <taxon>Sedimenticolaceae</taxon>
        <taxon>Sedimenticola</taxon>
    </lineage>
</organism>
<dbReference type="PANTHER" id="PTHR38109">
    <property type="entry name" value="PROTEIN YCGL"/>
    <property type="match status" value="1"/>
</dbReference>
<dbReference type="PANTHER" id="PTHR38109:SF1">
    <property type="entry name" value="PROTEIN YCGL"/>
    <property type="match status" value="1"/>
</dbReference>
<feature type="domain" description="YcgL" evidence="2">
    <location>
        <begin position="1"/>
        <end position="85"/>
    </location>
</feature>
<comment type="caution">
    <text evidence="3">The sequence shown here is derived from an EMBL/GenBank/DDBJ whole genome shotgun (WGS) entry which is preliminary data.</text>
</comment>
<sequence length="88" mass="10374">MDCWIFRSGRHREMYLYLDREDGFDRLPEALREHFGPPTLVMQLPLDRNRRLAREDVAQVMANLRDQGYHLQLPPEIRPGLRDGADGL</sequence>
<proteinExistence type="inferred from homology"/>